<dbReference type="Gene3D" id="3.40.309.10">
    <property type="entry name" value="Aldehyde Dehydrogenase, Chain A, domain 2"/>
    <property type="match status" value="1"/>
</dbReference>
<dbReference type="SUPFAM" id="SSF53720">
    <property type="entry name" value="ALDH-like"/>
    <property type="match status" value="1"/>
</dbReference>
<dbReference type="GO" id="GO:0004777">
    <property type="term" value="F:succinate-semialdehyde dehydrogenase (NAD+) activity"/>
    <property type="evidence" value="ECO:0007669"/>
    <property type="project" value="TreeGrafter"/>
</dbReference>
<protein>
    <recommendedName>
        <fullName evidence="2">Aldehyde dehydrogenase domain-containing protein</fullName>
    </recommendedName>
</protein>
<accession>A0A2T4SEH3</accession>
<gene>
    <name evidence="3" type="ORF">BUZ61_00535</name>
</gene>
<dbReference type="Pfam" id="PF00171">
    <property type="entry name" value="Aldedh"/>
    <property type="match status" value="1"/>
</dbReference>
<dbReference type="InterPro" id="IPR016162">
    <property type="entry name" value="Ald_DH_N"/>
</dbReference>
<dbReference type="InterPro" id="IPR015590">
    <property type="entry name" value="Aldehyde_DH_dom"/>
</dbReference>
<dbReference type="InterPro" id="IPR016163">
    <property type="entry name" value="Ald_DH_C"/>
</dbReference>
<evidence type="ECO:0000256" key="1">
    <source>
        <dbReference type="ARBA" id="ARBA00023002"/>
    </source>
</evidence>
<dbReference type="Proteomes" id="UP000240400">
    <property type="component" value="Unassembled WGS sequence"/>
</dbReference>
<evidence type="ECO:0000313" key="4">
    <source>
        <dbReference type="Proteomes" id="UP000240400"/>
    </source>
</evidence>
<dbReference type="GO" id="GO:0005829">
    <property type="term" value="C:cytosol"/>
    <property type="evidence" value="ECO:0007669"/>
    <property type="project" value="TreeGrafter"/>
</dbReference>
<sequence length="116" mass="13148">MFYPATIISNCKNKMQIVQEEVFGSVLSVIEFGKFEEAIELANVSKYGLTSSIYTNNLPKAFKVVDYLEFREPYINRENLEAIQGCHTGSKHSGFGGADGKHDLEEYLRTYILNNL</sequence>
<reference evidence="3 4" key="1">
    <citation type="journal article" date="2016" name="Front. Microbiol.">
        <title>Comprehensive Phylogenetic Analysis of Bovine Non-aureus Staphylococci Species Based on Whole-Genome Sequencing.</title>
        <authorList>
            <person name="Naushad S."/>
            <person name="Barkema H.W."/>
            <person name="Luby C."/>
            <person name="Condas L.A."/>
            <person name="Nobrega D.B."/>
            <person name="Carson D.A."/>
            <person name="De Buck J."/>
        </authorList>
    </citation>
    <scope>NUCLEOTIDE SEQUENCE [LARGE SCALE GENOMIC DNA]</scope>
    <source>
        <strain evidence="3 4">SNUC 4337</strain>
    </source>
</reference>
<dbReference type="InterPro" id="IPR016161">
    <property type="entry name" value="Ald_DH/histidinol_DH"/>
</dbReference>
<evidence type="ECO:0000313" key="3">
    <source>
        <dbReference type="EMBL" id="PTK61052.1"/>
    </source>
</evidence>
<evidence type="ECO:0000259" key="2">
    <source>
        <dbReference type="Pfam" id="PF00171"/>
    </source>
</evidence>
<dbReference type="GO" id="GO:0009450">
    <property type="term" value="P:gamma-aminobutyric acid catabolic process"/>
    <property type="evidence" value="ECO:0007669"/>
    <property type="project" value="TreeGrafter"/>
</dbReference>
<comment type="caution">
    <text evidence="3">The sequence shown here is derived from an EMBL/GenBank/DDBJ whole genome shotgun (WGS) entry which is preliminary data.</text>
</comment>
<organism evidence="3 4">
    <name type="scientific">Staphylococcus nepalensis</name>
    <dbReference type="NCBI Taxonomy" id="214473"/>
    <lineage>
        <taxon>Bacteria</taxon>
        <taxon>Bacillati</taxon>
        <taxon>Bacillota</taxon>
        <taxon>Bacilli</taxon>
        <taxon>Bacillales</taxon>
        <taxon>Staphylococcaceae</taxon>
        <taxon>Staphylococcus</taxon>
    </lineage>
</organism>
<dbReference type="PANTHER" id="PTHR43353:SF5">
    <property type="entry name" value="SUCCINATE-SEMIALDEHYDE DEHYDROGENASE, MITOCHONDRIAL"/>
    <property type="match status" value="1"/>
</dbReference>
<proteinExistence type="predicted"/>
<keyword evidence="1" id="KW-0560">Oxidoreductase</keyword>
<dbReference type="EMBL" id="PZHR01000001">
    <property type="protein sequence ID" value="PTK61052.1"/>
    <property type="molecule type" value="Genomic_DNA"/>
</dbReference>
<feature type="domain" description="Aldehyde dehydrogenase" evidence="2">
    <location>
        <begin position="2"/>
        <end position="110"/>
    </location>
</feature>
<dbReference type="AlphaFoldDB" id="A0A2T4SEH3"/>
<dbReference type="InterPro" id="IPR050740">
    <property type="entry name" value="Aldehyde_DH_Superfamily"/>
</dbReference>
<dbReference type="OrthoDB" id="9762913at2"/>
<dbReference type="Gene3D" id="3.40.605.10">
    <property type="entry name" value="Aldehyde Dehydrogenase, Chain A, domain 1"/>
    <property type="match status" value="1"/>
</dbReference>
<dbReference type="PANTHER" id="PTHR43353">
    <property type="entry name" value="SUCCINATE-SEMIALDEHYDE DEHYDROGENASE, MITOCHONDRIAL"/>
    <property type="match status" value="1"/>
</dbReference>
<name>A0A2T4SEH3_9STAP</name>